<organism evidence="6 7">
    <name type="scientific">Lottia gigantea</name>
    <name type="common">Giant owl limpet</name>
    <dbReference type="NCBI Taxonomy" id="225164"/>
    <lineage>
        <taxon>Eukaryota</taxon>
        <taxon>Metazoa</taxon>
        <taxon>Spiralia</taxon>
        <taxon>Lophotrochozoa</taxon>
        <taxon>Mollusca</taxon>
        <taxon>Gastropoda</taxon>
        <taxon>Patellogastropoda</taxon>
        <taxon>Lottioidea</taxon>
        <taxon>Lottiidae</taxon>
        <taxon>Lottia</taxon>
    </lineage>
</organism>
<evidence type="ECO:0000256" key="5">
    <source>
        <dbReference type="ARBA" id="ARBA00023136"/>
    </source>
</evidence>
<dbReference type="STRING" id="225164.V4AYQ2"/>
<name>V4AYQ2_LOTGI</name>
<evidence type="ECO:0000313" key="6">
    <source>
        <dbReference type="EMBL" id="ESP00301.1"/>
    </source>
</evidence>
<dbReference type="KEGG" id="lgi:LOTGIDRAFT_148971"/>
<dbReference type="GO" id="GO:0016324">
    <property type="term" value="C:apical plasma membrane"/>
    <property type="evidence" value="ECO:0007669"/>
    <property type="project" value="TreeGrafter"/>
</dbReference>
<dbReference type="Proteomes" id="UP000030746">
    <property type="component" value="Unassembled WGS sequence"/>
</dbReference>
<evidence type="ECO:0000256" key="4">
    <source>
        <dbReference type="ARBA" id="ARBA00022989"/>
    </source>
</evidence>
<protein>
    <recommendedName>
        <fullName evidence="8">Major facilitator superfamily (MFS) profile domain-containing protein</fullName>
    </recommendedName>
</protein>
<dbReference type="OrthoDB" id="6339427at2759"/>
<gene>
    <name evidence="6" type="ORF">LOTGIDRAFT_148971</name>
</gene>
<evidence type="ECO:0008006" key="8">
    <source>
        <dbReference type="Google" id="ProtNLM"/>
    </source>
</evidence>
<dbReference type="SUPFAM" id="SSF103473">
    <property type="entry name" value="MFS general substrate transporter"/>
    <property type="match status" value="1"/>
</dbReference>
<dbReference type="PANTHER" id="PTHR48020">
    <property type="entry name" value="PROTON MYO-INOSITOL COTRANSPORTER"/>
    <property type="match status" value="1"/>
</dbReference>
<keyword evidence="4" id="KW-1133">Transmembrane helix</keyword>
<reference evidence="6 7" key="1">
    <citation type="journal article" date="2013" name="Nature">
        <title>Insights into bilaterian evolution from three spiralian genomes.</title>
        <authorList>
            <person name="Simakov O."/>
            <person name="Marletaz F."/>
            <person name="Cho S.J."/>
            <person name="Edsinger-Gonzales E."/>
            <person name="Havlak P."/>
            <person name="Hellsten U."/>
            <person name="Kuo D.H."/>
            <person name="Larsson T."/>
            <person name="Lv J."/>
            <person name="Arendt D."/>
            <person name="Savage R."/>
            <person name="Osoegawa K."/>
            <person name="de Jong P."/>
            <person name="Grimwood J."/>
            <person name="Chapman J.A."/>
            <person name="Shapiro H."/>
            <person name="Aerts A."/>
            <person name="Otillar R.P."/>
            <person name="Terry A.Y."/>
            <person name="Boore J.L."/>
            <person name="Grigoriev I.V."/>
            <person name="Lindberg D.R."/>
            <person name="Seaver E.C."/>
            <person name="Weisblat D.A."/>
            <person name="Putnam N.H."/>
            <person name="Rokhsar D.S."/>
        </authorList>
    </citation>
    <scope>NUCLEOTIDE SEQUENCE [LARGE SCALE GENOMIC DNA]</scope>
</reference>
<proteinExistence type="predicted"/>
<keyword evidence="7" id="KW-1185">Reference proteome</keyword>
<keyword evidence="5" id="KW-0472">Membrane</keyword>
<dbReference type="RefSeq" id="XP_009049012.1">
    <property type="nucleotide sequence ID" value="XM_009050764.1"/>
</dbReference>
<dbReference type="InterPro" id="IPR005828">
    <property type="entry name" value="MFS_sugar_transport-like"/>
</dbReference>
<dbReference type="Pfam" id="PF00083">
    <property type="entry name" value="Sugar_tr"/>
    <property type="match status" value="1"/>
</dbReference>
<keyword evidence="3" id="KW-0812">Transmembrane</keyword>
<accession>V4AYQ2</accession>
<dbReference type="OMA" id="KEMWTNG"/>
<keyword evidence="2" id="KW-0813">Transport</keyword>
<dbReference type="EMBL" id="KB200776">
    <property type="protein sequence ID" value="ESP00301.1"/>
    <property type="molecule type" value="Genomic_DNA"/>
</dbReference>
<dbReference type="GO" id="GO:0005366">
    <property type="term" value="F:myo-inositol:proton symporter activity"/>
    <property type="evidence" value="ECO:0007669"/>
    <property type="project" value="TreeGrafter"/>
</dbReference>
<dbReference type="PANTHER" id="PTHR48020:SF12">
    <property type="entry name" value="PROTON MYO-INOSITOL COTRANSPORTER"/>
    <property type="match status" value="1"/>
</dbReference>
<feature type="non-terminal residue" evidence="6">
    <location>
        <position position="1"/>
    </location>
</feature>
<dbReference type="GeneID" id="20235460"/>
<evidence type="ECO:0000256" key="1">
    <source>
        <dbReference type="ARBA" id="ARBA00004370"/>
    </source>
</evidence>
<evidence type="ECO:0000256" key="2">
    <source>
        <dbReference type="ARBA" id="ARBA00022448"/>
    </source>
</evidence>
<dbReference type="Gene3D" id="1.20.1250.20">
    <property type="entry name" value="MFS general substrate transporter like domains"/>
    <property type="match status" value="1"/>
</dbReference>
<dbReference type="AlphaFoldDB" id="V4AYQ2"/>
<evidence type="ECO:0000256" key="3">
    <source>
        <dbReference type="ARBA" id="ARBA00022692"/>
    </source>
</evidence>
<dbReference type="CTD" id="20235460"/>
<evidence type="ECO:0000313" key="7">
    <source>
        <dbReference type="Proteomes" id="UP000030746"/>
    </source>
</evidence>
<dbReference type="InterPro" id="IPR036259">
    <property type="entry name" value="MFS_trans_sf"/>
</dbReference>
<dbReference type="InterPro" id="IPR050814">
    <property type="entry name" value="Myo-inositol_Transporter"/>
</dbReference>
<comment type="subcellular location">
    <subcellularLocation>
        <location evidence="1">Membrane</location>
    </subcellularLocation>
</comment>
<sequence length="118" mass="13383">FRYMLGLAAIPSLIQIIGFILLPESPRWLLDKNKESEAREVLTAIRGTTDIEAELFEIKRVCEIEKQAKIDSNGFTVVRMLRSPAMRRALLVGCGLQLFQQLSGINTVMYGNIYLRPI</sequence>